<dbReference type="AlphaFoldDB" id="E4Y189"/>
<gene>
    <name evidence="2" type="ORF">GSOID_T00013937001</name>
</gene>
<evidence type="ECO:0000313" key="3">
    <source>
        <dbReference type="Proteomes" id="UP000001307"/>
    </source>
</evidence>
<feature type="region of interest" description="Disordered" evidence="1">
    <location>
        <begin position="1"/>
        <end position="115"/>
    </location>
</feature>
<dbReference type="Proteomes" id="UP000001307">
    <property type="component" value="Unassembled WGS sequence"/>
</dbReference>
<proteinExistence type="predicted"/>
<protein>
    <submittedName>
        <fullName evidence="2">Uncharacterized protein</fullName>
    </submittedName>
</protein>
<accession>E4Y189</accession>
<dbReference type="OrthoDB" id="3355217at2759"/>
<organism evidence="2">
    <name type="scientific">Oikopleura dioica</name>
    <name type="common">Tunicate</name>
    <dbReference type="NCBI Taxonomy" id="34765"/>
    <lineage>
        <taxon>Eukaryota</taxon>
        <taxon>Metazoa</taxon>
        <taxon>Chordata</taxon>
        <taxon>Tunicata</taxon>
        <taxon>Appendicularia</taxon>
        <taxon>Copelata</taxon>
        <taxon>Oikopleuridae</taxon>
        <taxon>Oikopleura</taxon>
    </lineage>
</organism>
<keyword evidence="3" id="KW-1185">Reference proteome</keyword>
<evidence type="ECO:0000256" key="1">
    <source>
        <dbReference type="SAM" id="MobiDB-lite"/>
    </source>
</evidence>
<dbReference type="InParanoid" id="E4Y189"/>
<dbReference type="InterPro" id="IPR052789">
    <property type="entry name" value="SSUH2_homolog"/>
</dbReference>
<feature type="compositionally biased region" description="Basic residues" evidence="1">
    <location>
        <begin position="55"/>
        <end position="64"/>
    </location>
</feature>
<dbReference type="PANTHER" id="PTHR48465:SF1">
    <property type="entry name" value="PROTEIN SSUH2 HOMOLOG"/>
    <property type="match status" value="1"/>
</dbReference>
<dbReference type="PANTHER" id="PTHR48465">
    <property type="entry name" value="PROTEIN SSUH2 HOMOLOG"/>
    <property type="match status" value="1"/>
</dbReference>
<dbReference type="EMBL" id="FN653588">
    <property type="protein sequence ID" value="CBY15636.1"/>
    <property type="molecule type" value="Genomic_DNA"/>
</dbReference>
<name>E4Y189_OIKDI</name>
<evidence type="ECO:0000313" key="2">
    <source>
        <dbReference type="EMBL" id="CBY15636.1"/>
    </source>
</evidence>
<reference evidence="2" key="1">
    <citation type="journal article" date="2010" name="Science">
        <title>Plasticity of animal genome architecture unmasked by rapid evolution of a pelagic tunicate.</title>
        <authorList>
            <person name="Denoeud F."/>
            <person name="Henriet S."/>
            <person name="Mungpakdee S."/>
            <person name="Aury J.M."/>
            <person name="Da Silva C."/>
            <person name="Brinkmann H."/>
            <person name="Mikhaleva J."/>
            <person name="Olsen L.C."/>
            <person name="Jubin C."/>
            <person name="Canestro C."/>
            <person name="Bouquet J.M."/>
            <person name="Danks G."/>
            <person name="Poulain J."/>
            <person name="Campsteijn C."/>
            <person name="Adamski M."/>
            <person name="Cross I."/>
            <person name="Yadetie F."/>
            <person name="Muffato M."/>
            <person name="Louis A."/>
            <person name="Butcher S."/>
            <person name="Tsagkogeorga G."/>
            <person name="Konrad A."/>
            <person name="Singh S."/>
            <person name="Jensen M.F."/>
            <person name="Cong E.H."/>
            <person name="Eikeseth-Otteraa H."/>
            <person name="Noel B."/>
            <person name="Anthouard V."/>
            <person name="Porcel B.M."/>
            <person name="Kachouri-Lafond R."/>
            <person name="Nishino A."/>
            <person name="Ugolini M."/>
            <person name="Chourrout P."/>
            <person name="Nishida H."/>
            <person name="Aasland R."/>
            <person name="Huzurbazar S."/>
            <person name="Westhof E."/>
            <person name="Delsuc F."/>
            <person name="Lehrach H."/>
            <person name="Reinhardt R."/>
            <person name="Weissenbach J."/>
            <person name="Roy S.W."/>
            <person name="Artiguenave F."/>
            <person name="Postlethwait J.H."/>
            <person name="Manak J.R."/>
            <person name="Thompson E.M."/>
            <person name="Jaillon O."/>
            <person name="Du Pasquier L."/>
            <person name="Boudinot P."/>
            <person name="Liberles D.A."/>
            <person name="Volff J.N."/>
            <person name="Philippe H."/>
            <person name="Lenhard B."/>
            <person name="Roest Crollius H."/>
            <person name="Wincker P."/>
            <person name="Chourrout D."/>
        </authorList>
    </citation>
    <scope>NUCLEOTIDE SEQUENCE [LARGE SCALE GENOMIC DNA]</scope>
</reference>
<sequence length="184" mass="20831">MSEKDEQGLQNQAYEKTAEENALDDSVEEAKEVAESHRESENELENEDENEKKQGCKKRSKRASKNAIHPSLQNKQPKDDESEISSGNESDSGSERDISDSSDDDEPEISLVGSEMSKKEALKALHEFIDGHCCWGRRPAKNLEVKSVTSSTAYKYQIASYTETRRVVKRHRPYSGLFIFSILK</sequence>
<feature type="compositionally biased region" description="Basic and acidic residues" evidence="1">
    <location>
        <begin position="28"/>
        <end position="41"/>
    </location>
</feature>